<evidence type="ECO:0000256" key="4">
    <source>
        <dbReference type="ARBA" id="ARBA00023136"/>
    </source>
</evidence>
<evidence type="ECO:0000313" key="8">
    <source>
        <dbReference type="Proteomes" id="UP001224418"/>
    </source>
</evidence>
<sequence length="139" mass="16054">MINNLKNNENIRQLITYALVGTCNFILDIAVLNLLMFIFKIYKGPILIIFNILSFITYSINGYFFNKRFTFKSNKNSYFKYASVLGIFMLINGVIFSFLSLYNIPNISQLLWANISKAIASILSGFLAFLVNKFFVFNH</sequence>
<dbReference type="EMBL" id="JAUSWN010000004">
    <property type="protein sequence ID" value="MDQ0478940.1"/>
    <property type="molecule type" value="Genomic_DNA"/>
</dbReference>
<evidence type="ECO:0000256" key="1">
    <source>
        <dbReference type="ARBA" id="ARBA00004141"/>
    </source>
</evidence>
<dbReference type="Pfam" id="PF04138">
    <property type="entry name" value="GtrA_DPMS_TM"/>
    <property type="match status" value="1"/>
</dbReference>
<protein>
    <submittedName>
        <fullName evidence="7">Flippase GtrA</fullName>
    </submittedName>
</protein>
<evidence type="ECO:0000259" key="6">
    <source>
        <dbReference type="Pfam" id="PF04138"/>
    </source>
</evidence>
<keyword evidence="3 5" id="KW-1133">Transmembrane helix</keyword>
<comment type="subcellular location">
    <subcellularLocation>
        <location evidence="1">Membrane</location>
        <topology evidence="1">Multi-pass membrane protein</topology>
    </subcellularLocation>
</comment>
<comment type="caution">
    <text evidence="7">The sequence shown here is derived from an EMBL/GenBank/DDBJ whole genome shotgun (WGS) entry which is preliminary data.</text>
</comment>
<keyword evidence="4 5" id="KW-0472">Membrane</keyword>
<feature type="transmembrane region" description="Helical" evidence="5">
    <location>
        <begin position="45"/>
        <end position="66"/>
    </location>
</feature>
<feature type="transmembrane region" description="Helical" evidence="5">
    <location>
        <begin position="111"/>
        <end position="131"/>
    </location>
</feature>
<evidence type="ECO:0000256" key="3">
    <source>
        <dbReference type="ARBA" id="ARBA00022989"/>
    </source>
</evidence>
<reference evidence="7 8" key="1">
    <citation type="submission" date="2023-07" db="EMBL/GenBank/DDBJ databases">
        <title>Genomic Encyclopedia of Type Strains, Phase IV (KMG-IV): sequencing the most valuable type-strain genomes for metagenomic binning, comparative biology and taxonomic classification.</title>
        <authorList>
            <person name="Goeker M."/>
        </authorList>
    </citation>
    <scope>NUCLEOTIDE SEQUENCE [LARGE SCALE GENOMIC DNA]</scope>
    <source>
        <strain evidence="7 8">DSM 1400</strain>
    </source>
</reference>
<dbReference type="RefSeq" id="WP_111942866.1">
    <property type="nucleotide sequence ID" value="NZ_BAAACJ010000041.1"/>
</dbReference>
<proteinExistence type="predicted"/>
<keyword evidence="2 5" id="KW-0812">Transmembrane</keyword>
<evidence type="ECO:0000256" key="2">
    <source>
        <dbReference type="ARBA" id="ARBA00022692"/>
    </source>
</evidence>
<gene>
    <name evidence="7" type="ORF">QOZ93_000668</name>
</gene>
<name>A0ABU0JPD1_HATLI</name>
<feature type="transmembrane region" description="Helical" evidence="5">
    <location>
        <begin position="78"/>
        <end position="99"/>
    </location>
</feature>
<organism evidence="7 8">
    <name type="scientific">Hathewaya limosa</name>
    <name type="common">Clostridium limosum</name>
    <dbReference type="NCBI Taxonomy" id="1536"/>
    <lineage>
        <taxon>Bacteria</taxon>
        <taxon>Bacillati</taxon>
        <taxon>Bacillota</taxon>
        <taxon>Clostridia</taxon>
        <taxon>Eubacteriales</taxon>
        <taxon>Clostridiaceae</taxon>
        <taxon>Hathewaya</taxon>
    </lineage>
</organism>
<keyword evidence="8" id="KW-1185">Reference proteome</keyword>
<dbReference type="Proteomes" id="UP001224418">
    <property type="component" value="Unassembled WGS sequence"/>
</dbReference>
<dbReference type="InterPro" id="IPR007267">
    <property type="entry name" value="GtrA_DPMS_TM"/>
</dbReference>
<feature type="transmembrane region" description="Helical" evidence="5">
    <location>
        <begin position="14"/>
        <end position="39"/>
    </location>
</feature>
<evidence type="ECO:0000313" key="7">
    <source>
        <dbReference type="EMBL" id="MDQ0478940.1"/>
    </source>
</evidence>
<accession>A0ABU0JPD1</accession>
<feature type="domain" description="GtrA/DPMS transmembrane" evidence="6">
    <location>
        <begin position="17"/>
        <end position="137"/>
    </location>
</feature>
<evidence type="ECO:0000256" key="5">
    <source>
        <dbReference type="SAM" id="Phobius"/>
    </source>
</evidence>